<reference evidence="2" key="1">
    <citation type="journal article" date="2015" name="PLoS Genet.">
        <title>The dynamic genome and transcriptome of the human fungal pathogen Blastomyces and close relative Emmonsia.</title>
        <authorList>
            <person name="Munoz J.F."/>
            <person name="Gauthier G.M."/>
            <person name="Desjardins C.A."/>
            <person name="Gallo J.E."/>
            <person name="Holder J."/>
            <person name="Sullivan T.D."/>
            <person name="Marty A.J."/>
            <person name="Carmen J.C."/>
            <person name="Chen Z."/>
            <person name="Ding L."/>
            <person name="Gujja S."/>
            <person name="Magrini V."/>
            <person name="Misas E."/>
            <person name="Mitreva M."/>
            <person name="Priest M."/>
            <person name="Saif S."/>
            <person name="Whiston E.A."/>
            <person name="Young S."/>
            <person name="Zeng Q."/>
            <person name="Goldman W.E."/>
            <person name="Mardis E.R."/>
            <person name="Taylor J.W."/>
            <person name="McEwen J.G."/>
            <person name="Clay O.K."/>
            <person name="Klein B.S."/>
            <person name="Cuomo C.A."/>
        </authorList>
    </citation>
    <scope>NUCLEOTIDE SEQUENCE [LARGE SCALE GENOMIC DNA]</scope>
    <source>
        <strain evidence="2">ER-3 / ATCC MYA-2586</strain>
    </source>
</reference>
<evidence type="ECO:0000313" key="1">
    <source>
        <dbReference type="EMBL" id="OAS99639.1"/>
    </source>
</evidence>
<keyword evidence="2" id="KW-1185">Reference proteome</keyword>
<evidence type="ECO:0000313" key="2">
    <source>
        <dbReference type="Proteomes" id="UP000002039"/>
    </source>
</evidence>
<proteinExistence type="predicted"/>
<dbReference type="GeneID" id="69031131"/>
<dbReference type="RefSeq" id="XP_045279367.1">
    <property type="nucleotide sequence ID" value="XM_045425490.1"/>
</dbReference>
<name>A0ABX2VRR6_AJEDR</name>
<organism evidence="1 2">
    <name type="scientific">Ajellomyces dermatitidis (strain ER-3 / ATCC MYA-2586)</name>
    <name type="common">Blastomyces dermatitidis</name>
    <dbReference type="NCBI Taxonomy" id="559297"/>
    <lineage>
        <taxon>Eukaryota</taxon>
        <taxon>Fungi</taxon>
        <taxon>Dikarya</taxon>
        <taxon>Ascomycota</taxon>
        <taxon>Pezizomycotina</taxon>
        <taxon>Eurotiomycetes</taxon>
        <taxon>Eurotiomycetidae</taxon>
        <taxon>Onygenales</taxon>
        <taxon>Ajellomycetaceae</taxon>
        <taxon>Blastomyces</taxon>
    </lineage>
</organism>
<accession>A0ABX2VRR6</accession>
<protein>
    <submittedName>
        <fullName evidence="1">Uncharacterized protein</fullName>
    </submittedName>
</protein>
<gene>
    <name evidence="1" type="ORF">BDCG_16239</name>
</gene>
<sequence length="122" mass="13896">MNLRFAARIRFFFYAFASQSLTVDKIRNVNYISRSNSAPLSSSILPSHLATLISSSSNQLHIYPRFPVKFAILLLSSTRNYYISLVANRQALSYAAEDLDYTISSLHYPLRQTKVLLSPLNF</sequence>
<dbReference type="EMBL" id="EQ999973">
    <property type="protein sequence ID" value="OAS99639.1"/>
    <property type="molecule type" value="Genomic_DNA"/>
</dbReference>
<dbReference type="Proteomes" id="UP000002039">
    <property type="component" value="Unassembled WGS sequence"/>
</dbReference>